<dbReference type="InParanoid" id="B4D424"/>
<comment type="caution">
    <text evidence="2">The sequence shown here is derived from an EMBL/GenBank/DDBJ whole genome shotgun (WGS) entry which is preliminary data.</text>
</comment>
<dbReference type="EMBL" id="ABVL01000010">
    <property type="protein sequence ID" value="EDY19004.1"/>
    <property type="molecule type" value="Genomic_DNA"/>
</dbReference>
<sequence length="310" mass="34555">MFSSSSPPPVLPVPSLQAEPKPVPRVQAIPEPHDEVSFQRDGVEIARYRAGHDGFRPFIYPVIGPSGRSLTRMGHPHDPVTHSHHNSVWMSHQFVNGVNFWEDRAAHIVHVRTDKLEDGMDAASIETFNAWQDKDGKTLMNEHRRTGVKVLDHGEWLLLVDSQLEAPPNAPVTLGQTAFGMLAVRMAKTIGVNDGGGTIRNSEGGVDEAGCFRKPARWVDYSGPITPQASEGITLMDHPQNPHFPTPFHVRNDGWMGASLTFPGEIVIEPGKPLRLRYELYIHAGIPPVDALQKQWEEFSHTEWVDFGRK</sequence>
<keyword evidence="3" id="KW-1185">Reference proteome</keyword>
<dbReference type="STRING" id="497964.CfE428DRAFT_3662"/>
<dbReference type="RefSeq" id="WP_006980987.1">
    <property type="nucleotide sequence ID" value="NZ_ABVL01000010.1"/>
</dbReference>
<dbReference type="Proteomes" id="UP000005824">
    <property type="component" value="Unassembled WGS sequence"/>
</dbReference>
<evidence type="ECO:0000313" key="2">
    <source>
        <dbReference type="EMBL" id="EDY19004.1"/>
    </source>
</evidence>
<feature type="compositionally biased region" description="Pro residues" evidence="1">
    <location>
        <begin position="1"/>
        <end position="12"/>
    </location>
</feature>
<protein>
    <recommendedName>
        <fullName evidence="4">Methane oxygenase PmoA</fullName>
    </recommendedName>
</protein>
<evidence type="ECO:0008006" key="4">
    <source>
        <dbReference type="Google" id="ProtNLM"/>
    </source>
</evidence>
<dbReference type="Pfam" id="PF14100">
    <property type="entry name" value="DUF6807"/>
    <property type="match status" value="1"/>
</dbReference>
<evidence type="ECO:0000256" key="1">
    <source>
        <dbReference type="SAM" id="MobiDB-lite"/>
    </source>
</evidence>
<organism evidence="2 3">
    <name type="scientific">Chthoniobacter flavus Ellin428</name>
    <dbReference type="NCBI Taxonomy" id="497964"/>
    <lineage>
        <taxon>Bacteria</taxon>
        <taxon>Pseudomonadati</taxon>
        <taxon>Verrucomicrobiota</taxon>
        <taxon>Spartobacteria</taxon>
        <taxon>Chthoniobacterales</taxon>
        <taxon>Chthoniobacteraceae</taxon>
        <taxon>Chthoniobacter</taxon>
    </lineage>
</organism>
<gene>
    <name evidence="2" type="ORF">CfE428DRAFT_3662</name>
</gene>
<evidence type="ECO:0000313" key="3">
    <source>
        <dbReference type="Proteomes" id="UP000005824"/>
    </source>
</evidence>
<dbReference type="eggNOG" id="COG3828">
    <property type="taxonomic scope" value="Bacteria"/>
</dbReference>
<dbReference type="AlphaFoldDB" id="B4D424"/>
<proteinExistence type="predicted"/>
<name>B4D424_9BACT</name>
<feature type="region of interest" description="Disordered" evidence="1">
    <location>
        <begin position="1"/>
        <end position="21"/>
    </location>
</feature>
<reference evidence="2 3" key="1">
    <citation type="journal article" date="2011" name="J. Bacteriol.">
        <title>Genome sequence of Chthoniobacter flavus Ellin428, an aerobic heterotrophic soil bacterium.</title>
        <authorList>
            <person name="Kant R."/>
            <person name="van Passel M.W."/>
            <person name="Palva A."/>
            <person name="Lucas S."/>
            <person name="Lapidus A."/>
            <person name="Glavina Del Rio T."/>
            <person name="Dalin E."/>
            <person name="Tice H."/>
            <person name="Bruce D."/>
            <person name="Goodwin L."/>
            <person name="Pitluck S."/>
            <person name="Larimer F.W."/>
            <person name="Land M.L."/>
            <person name="Hauser L."/>
            <person name="Sangwan P."/>
            <person name="de Vos W.M."/>
            <person name="Janssen P.H."/>
            <person name="Smidt H."/>
        </authorList>
    </citation>
    <scope>NUCLEOTIDE SEQUENCE [LARGE SCALE GENOMIC DNA]</scope>
    <source>
        <strain evidence="2 3">Ellin428</strain>
    </source>
</reference>
<dbReference type="InterPro" id="IPR029475">
    <property type="entry name" value="DUF6807"/>
</dbReference>
<accession>B4D424</accession>